<sequence>MFQTKREASTLQAWIGIGANGDSLRASSPSQGLLAVWREMVRLHRHGAADRASAGSSGPSVRDASSGRLADSGSAMNTQMASAVAPHETTKSESLTLMFFGGLLDQHPKTYKNKSGRHLSVTSRWYFNLNSIALDEDSEDIQALYWRSVADDITIVPPEHLTMDNIVPEHVKRAIVAMIQKKDDREAYEVETNENNTLQAALEKPGDILHDGASGGTVPAEEMQGLVIGENNFHFPEDIDTRPRRIIFSCAPPKKFDLRLMRDVVVACVELLAFYSDHRWKYYIMRFHESGWTATEMVKVIYGV</sequence>
<gene>
    <name evidence="2" type="ORF">K458DRAFT_396470</name>
</gene>
<dbReference type="AlphaFoldDB" id="A0A6G1IFS6"/>
<dbReference type="Proteomes" id="UP000799291">
    <property type="component" value="Unassembled WGS sequence"/>
</dbReference>
<feature type="compositionally biased region" description="Low complexity" evidence="1">
    <location>
        <begin position="50"/>
        <end position="60"/>
    </location>
</feature>
<evidence type="ECO:0000313" key="3">
    <source>
        <dbReference type="Proteomes" id="UP000799291"/>
    </source>
</evidence>
<evidence type="ECO:0000256" key="1">
    <source>
        <dbReference type="SAM" id="MobiDB-lite"/>
    </source>
</evidence>
<feature type="region of interest" description="Disordered" evidence="1">
    <location>
        <begin position="48"/>
        <end position="88"/>
    </location>
</feature>
<protein>
    <submittedName>
        <fullName evidence="2">Uncharacterized protein</fullName>
    </submittedName>
</protein>
<proteinExistence type="predicted"/>
<accession>A0A6G1IFS6</accession>
<name>A0A6G1IFS6_9PLEO</name>
<keyword evidence="3" id="KW-1185">Reference proteome</keyword>
<evidence type="ECO:0000313" key="2">
    <source>
        <dbReference type="EMBL" id="KAF2676890.1"/>
    </source>
</evidence>
<organism evidence="2 3">
    <name type="scientific">Lentithecium fluviatile CBS 122367</name>
    <dbReference type="NCBI Taxonomy" id="1168545"/>
    <lineage>
        <taxon>Eukaryota</taxon>
        <taxon>Fungi</taxon>
        <taxon>Dikarya</taxon>
        <taxon>Ascomycota</taxon>
        <taxon>Pezizomycotina</taxon>
        <taxon>Dothideomycetes</taxon>
        <taxon>Pleosporomycetidae</taxon>
        <taxon>Pleosporales</taxon>
        <taxon>Massarineae</taxon>
        <taxon>Lentitheciaceae</taxon>
        <taxon>Lentithecium</taxon>
    </lineage>
</organism>
<reference evidence="2" key="1">
    <citation type="journal article" date="2020" name="Stud. Mycol.">
        <title>101 Dothideomycetes genomes: a test case for predicting lifestyles and emergence of pathogens.</title>
        <authorList>
            <person name="Haridas S."/>
            <person name="Albert R."/>
            <person name="Binder M."/>
            <person name="Bloem J."/>
            <person name="Labutti K."/>
            <person name="Salamov A."/>
            <person name="Andreopoulos B."/>
            <person name="Baker S."/>
            <person name="Barry K."/>
            <person name="Bills G."/>
            <person name="Bluhm B."/>
            <person name="Cannon C."/>
            <person name="Castanera R."/>
            <person name="Culley D."/>
            <person name="Daum C."/>
            <person name="Ezra D."/>
            <person name="Gonzalez J."/>
            <person name="Henrissat B."/>
            <person name="Kuo A."/>
            <person name="Liang C."/>
            <person name="Lipzen A."/>
            <person name="Lutzoni F."/>
            <person name="Magnuson J."/>
            <person name="Mondo S."/>
            <person name="Nolan M."/>
            <person name="Ohm R."/>
            <person name="Pangilinan J."/>
            <person name="Park H.-J."/>
            <person name="Ramirez L."/>
            <person name="Alfaro M."/>
            <person name="Sun H."/>
            <person name="Tritt A."/>
            <person name="Yoshinaga Y."/>
            <person name="Zwiers L.-H."/>
            <person name="Turgeon B."/>
            <person name="Goodwin S."/>
            <person name="Spatafora J."/>
            <person name="Crous P."/>
            <person name="Grigoriev I."/>
        </authorList>
    </citation>
    <scope>NUCLEOTIDE SEQUENCE</scope>
    <source>
        <strain evidence="2">CBS 122367</strain>
    </source>
</reference>
<dbReference type="EMBL" id="MU005628">
    <property type="protein sequence ID" value="KAF2676890.1"/>
    <property type="molecule type" value="Genomic_DNA"/>
</dbReference>